<reference evidence="1 2" key="1">
    <citation type="submission" date="2019-03" db="EMBL/GenBank/DDBJ databases">
        <title>Novel species of Flavobacterium.</title>
        <authorList>
            <person name="Liu Q."/>
            <person name="Xin Y.-H."/>
        </authorList>
    </citation>
    <scope>NUCLEOTIDE SEQUENCE [LARGE SCALE GENOMIC DNA]</scope>
    <source>
        <strain evidence="1 2">LB3P52</strain>
    </source>
</reference>
<dbReference type="Proteomes" id="UP000294814">
    <property type="component" value="Unassembled WGS sequence"/>
</dbReference>
<dbReference type="AlphaFoldDB" id="A0A4R5FBN2"/>
<evidence type="ECO:0000313" key="1">
    <source>
        <dbReference type="EMBL" id="TDE46533.1"/>
    </source>
</evidence>
<comment type="caution">
    <text evidence="1">The sequence shown here is derived from an EMBL/GenBank/DDBJ whole genome shotgun (WGS) entry which is preliminary data.</text>
</comment>
<dbReference type="OrthoDB" id="1451386at2"/>
<gene>
    <name evidence="1" type="ORF">E0I26_00155</name>
</gene>
<sequence>MKPKDKINLSKDHSIEWGESSWDNGSDFSIRNRFDNNSNGGFNIRGSSELPWHDFNTMILESIKRNHFTELDITNILIEIAKNRIK</sequence>
<accession>A0A4R5FBN2</accession>
<protein>
    <submittedName>
        <fullName evidence="1">Uncharacterized protein</fullName>
    </submittedName>
</protein>
<proteinExistence type="predicted"/>
<keyword evidence="2" id="KW-1185">Reference proteome</keyword>
<dbReference type="RefSeq" id="WP_131914485.1">
    <property type="nucleotide sequence ID" value="NZ_SMLG01000001.1"/>
</dbReference>
<organism evidence="1 2">
    <name type="scientific">Flavobacterium rhamnosiphilum</name>
    <dbReference type="NCBI Taxonomy" id="2541724"/>
    <lineage>
        <taxon>Bacteria</taxon>
        <taxon>Pseudomonadati</taxon>
        <taxon>Bacteroidota</taxon>
        <taxon>Flavobacteriia</taxon>
        <taxon>Flavobacteriales</taxon>
        <taxon>Flavobacteriaceae</taxon>
        <taxon>Flavobacterium</taxon>
    </lineage>
</organism>
<evidence type="ECO:0000313" key="2">
    <source>
        <dbReference type="Proteomes" id="UP000294814"/>
    </source>
</evidence>
<name>A0A4R5FBN2_9FLAO</name>
<dbReference type="EMBL" id="SMLG01000001">
    <property type="protein sequence ID" value="TDE46533.1"/>
    <property type="molecule type" value="Genomic_DNA"/>
</dbReference>